<dbReference type="Gene3D" id="3.10.310.30">
    <property type="match status" value="1"/>
</dbReference>
<dbReference type="Pfam" id="PF01368">
    <property type="entry name" value="DHH"/>
    <property type="match status" value="1"/>
</dbReference>
<reference evidence="10" key="1">
    <citation type="submission" date="2024-05" db="EMBL/GenBank/DDBJ databases">
        <title>Genome sequencing of novel strain.</title>
        <authorList>
            <person name="Ganbat D."/>
            <person name="Ganbat S."/>
            <person name="Lee S.-J."/>
        </authorList>
    </citation>
    <scope>NUCLEOTIDE SEQUENCE</scope>
    <source>
        <strain evidence="10">SMD15-11</strain>
    </source>
</reference>
<dbReference type="RefSeq" id="WP_369602810.1">
    <property type="nucleotide sequence ID" value="NZ_CP154858.1"/>
</dbReference>
<dbReference type="SUPFAM" id="SSF64182">
    <property type="entry name" value="DHH phosphoesterases"/>
    <property type="match status" value="1"/>
</dbReference>
<keyword evidence="4" id="KW-0378">Hydrolase</keyword>
<dbReference type="FunFam" id="3.90.1640.30:FF:000001">
    <property type="entry name" value="Single-stranded-DNA-specific exonuclease RecJ"/>
    <property type="match status" value="1"/>
</dbReference>
<dbReference type="InterPro" id="IPR038763">
    <property type="entry name" value="DHH_sf"/>
</dbReference>
<keyword evidence="3" id="KW-0540">Nuclease</keyword>
<comment type="similarity">
    <text evidence="1">Belongs to the RecJ family.</text>
</comment>
<keyword evidence="6" id="KW-0175">Coiled coil</keyword>
<evidence type="ECO:0000256" key="4">
    <source>
        <dbReference type="ARBA" id="ARBA00022801"/>
    </source>
</evidence>
<dbReference type="InterPro" id="IPR041122">
    <property type="entry name" value="RecJ_OB"/>
</dbReference>
<feature type="domain" description="DHHA1" evidence="8">
    <location>
        <begin position="361"/>
        <end position="451"/>
    </location>
</feature>
<evidence type="ECO:0000256" key="6">
    <source>
        <dbReference type="SAM" id="Coils"/>
    </source>
</evidence>
<protein>
    <recommendedName>
        <fullName evidence="2">Single-stranded-DNA-specific exonuclease RecJ</fullName>
    </recommendedName>
</protein>
<name>A0AB39V196_9GAMM</name>
<evidence type="ECO:0000259" key="8">
    <source>
        <dbReference type="Pfam" id="PF02272"/>
    </source>
</evidence>
<dbReference type="Pfam" id="PF02272">
    <property type="entry name" value="DHHA1"/>
    <property type="match status" value="1"/>
</dbReference>
<proteinExistence type="inferred from homology"/>
<organism evidence="10">
    <name type="scientific">Thermohahella caldifontis</name>
    <dbReference type="NCBI Taxonomy" id="3142973"/>
    <lineage>
        <taxon>Bacteria</taxon>
        <taxon>Pseudomonadati</taxon>
        <taxon>Pseudomonadota</taxon>
        <taxon>Gammaproteobacteria</taxon>
        <taxon>Oceanospirillales</taxon>
        <taxon>Hahellaceae</taxon>
        <taxon>Thermohahella</taxon>
    </lineage>
</organism>
<evidence type="ECO:0000259" key="9">
    <source>
        <dbReference type="Pfam" id="PF17768"/>
    </source>
</evidence>
<dbReference type="NCBIfam" id="TIGR00644">
    <property type="entry name" value="recJ"/>
    <property type="match status" value="1"/>
</dbReference>
<dbReference type="GO" id="GO:0006310">
    <property type="term" value="P:DNA recombination"/>
    <property type="evidence" value="ECO:0007669"/>
    <property type="project" value="InterPro"/>
</dbReference>
<accession>A0AB39V196</accession>
<dbReference type="KEGG" id="tcd:AAIA72_07645"/>
<dbReference type="PANTHER" id="PTHR30255:SF2">
    <property type="entry name" value="SINGLE-STRANDED-DNA-SPECIFIC EXONUCLEASE RECJ"/>
    <property type="match status" value="1"/>
</dbReference>
<dbReference type="Pfam" id="PF17768">
    <property type="entry name" value="RecJ_OB"/>
    <property type="match status" value="1"/>
</dbReference>
<gene>
    <name evidence="10" type="primary">recJ</name>
    <name evidence="10" type="ORF">AAIA72_07645</name>
</gene>
<feature type="domain" description="RecJ OB" evidence="9">
    <location>
        <begin position="468"/>
        <end position="571"/>
    </location>
</feature>
<sequence length="577" mass="62643">MTAPESGSLRLVRRVPRVDTPLEGCSPLLSRVYRARGVSSVSELDYRLASLAAPDQLAGLHEAAGVLAGAIMAGERILIIGDYDADGATSTALAVSALKALGAGHVDYLIPDRFACGYGLSEAVVELARERDPRVLVTVDNGIASVAGVARARALGMKVVITDHHLPGDVLPDADAIVNPNQPGCRFPWKSTAGVGVIFYVLSAVRQQLRAAGWAAASDVRLADWLDLVALGTVADLVPLEYNNRILVAAGLARMRREDCRPGIRALLDVAGRDLSSLSAQDLAFSVAPRLNAAGRLENMAVGVECLLARDLASARAHAEALDDLNRQRREIEQDMRDRAESILRGLKKSLARLPAGLCLFDEGWHEGVIGIVASRIKERVHRPVVVMAPGEGGLIKGSGRSIPGFHLRDALDCVANRHPGLLSRFGGHAMAAGLTIEREKLETFRRAFETVSREWLGEQPPGQRVETDGPLAAEEMTLASALELEAAGPWGQGFPEPVFDGWFEVLAHRQVGQKHLKLTLTPEGQDQVVDAILFNFEHWDVLKRCRRVHLAYQLNVNRYQGRTRLQLLARHWLGHD</sequence>
<evidence type="ECO:0000256" key="1">
    <source>
        <dbReference type="ARBA" id="ARBA00005915"/>
    </source>
</evidence>
<evidence type="ECO:0000256" key="2">
    <source>
        <dbReference type="ARBA" id="ARBA00019841"/>
    </source>
</evidence>
<evidence type="ECO:0000256" key="5">
    <source>
        <dbReference type="ARBA" id="ARBA00022839"/>
    </source>
</evidence>
<dbReference type="EMBL" id="CP154858">
    <property type="protein sequence ID" value="XDT73831.1"/>
    <property type="molecule type" value="Genomic_DNA"/>
</dbReference>
<dbReference type="AlphaFoldDB" id="A0AB39V196"/>
<evidence type="ECO:0000259" key="7">
    <source>
        <dbReference type="Pfam" id="PF01368"/>
    </source>
</evidence>
<feature type="domain" description="DDH" evidence="7">
    <location>
        <begin position="76"/>
        <end position="233"/>
    </location>
</feature>
<dbReference type="GO" id="GO:0008409">
    <property type="term" value="F:5'-3' exonuclease activity"/>
    <property type="evidence" value="ECO:0007669"/>
    <property type="project" value="InterPro"/>
</dbReference>
<dbReference type="InterPro" id="IPR003156">
    <property type="entry name" value="DHHA1_dom"/>
</dbReference>
<dbReference type="GO" id="GO:0006281">
    <property type="term" value="P:DNA repair"/>
    <property type="evidence" value="ECO:0007669"/>
    <property type="project" value="InterPro"/>
</dbReference>
<dbReference type="InterPro" id="IPR051673">
    <property type="entry name" value="SSDNA_exonuclease_RecJ"/>
</dbReference>
<dbReference type="InterPro" id="IPR004610">
    <property type="entry name" value="RecJ"/>
</dbReference>
<dbReference type="InterPro" id="IPR001667">
    <property type="entry name" value="DDH_dom"/>
</dbReference>
<dbReference type="Gene3D" id="3.90.1640.30">
    <property type="match status" value="1"/>
</dbReference>
<dbReference type="PANTHER" id="PTHR30255">
    <property type="entry name" value="SINGLE-STRANDED-DNA-SPECIFIC EXONUCLEASE RECJ"/>
    <property type="match status" value="1"/>
</dbReference>
<evidence type="ECO:0000256" key="3">
    <source>
        <dbReference type="ARBA" id="ARBA00022722"/>
    </source>
</evidence>
<dbReference type="GO" id="GO:0003676">
    <property type="term" value="F:nucleic acid binding"/>
    <property type="evidence" value="ECO:0007669"/>
    <property type="project" value="InterPro"/>
</dbReference>
<evidence type="ECO:0000313" key="10">
    <source>
        <dbReference type="EMBL" id="XDT73831.1"/>
    </source>
</evidence>
<feature type="coiled-coil region" evidence="6">
    <location>
        <begin position="315"/>
        <end position="342"/>
    </location>
</feature>
<keyword evidence="5 10" id="KW-0269">Exonuclease</keyword>